<evidence type="ECO:0000313" key="2">
    <source>
        <dbReference type="Proteomes" id="UP000824881"/>
    </source>
</evidence>
<evidence type="ECO:0000313" key="1">
    <source>
        <dbReference type="EMBL" id="KAG9225324.1"/>
    </source>
</evidence>
<gene>
    <name evidence="1" type="ORF">CCMSSC00406_0006289</name>
</gene>
<dbReference type="Proteomes" id="UP000824881">
    <property type="component" value="Unassembled WGS sequence"/>
</dbReference>
<name>A0ACB7J688_PLECO</name>
<organism evidence="1 2">
    <name type="scientific">Pleurotus cornucopiae</name>
    <name type="common">Cornucopia mushroom</name>
    <dbReference type="NCBI Taxonomy" id="5321"/>
    <lineage>
        <taxon>Eukaryota</taxon>
        <taxon>Fungi</taxon>
        <taxon>Dikarya</taxon>
        <taxon>Basidiomycota</taxon>
        <taxon>Agaricomycotina</taxon>
        <taxon>Agaricomycetes</taxon>
        <taxon>Agaricomycetidae</taxon>
        <taxon>Agaricales</taxon>
        <taxon>Pleurotineae</taxon>
        <taxon>Pleurotaceae</taxon>
        <taxon>Pleurotus</taxon>
    </lineage>
</organism>
<protein>
    <submittedName>
        <fullName evidence="1">Uncharacterized protein</fullName>
    </submittedName>
</protein>
<proteinExistence type="predicted"/>
<keyword evidence="2" id="KW-1185">Reference proteome</keyword>
<comment type="caution">
    <text evidence="1">The sequence shown here is derived from an EMBL/GenBank/DDBJ whole genome shotgun (WGS) entry which is preliminary data.</text>
</comment>
<reference evidence="1 2" key="1">
    <citation type="journal article" date="2021" name="Appl. Environ. Microbiol.">
        <title>Genetic linkage and physical mapping for an oyster mushroom Pleurotus cornucopiae and QTL analysis for the trait cap color.</title>
        <authorList>
            <person name="Zhang Y."/>
            <person name="Gao W."/>
            <person name="Sonnenberg A."/>
            <person name="Chen Q."/>
            <person name="Zhang J."/>
            <person name="Huang C."/>
        </authorList>
    </citation>
    <scope>NUCLEOTIDE SEQUENCE [LARGE SCALE GENOMIC DNA]</scope>
    <source>
        <strain evidence="1">CCMSSC00406</strain>
    </source>
</reference>
<sequence length="369" mass="40489">MMHLTAVLCRRRTFNAGAVVRPAALATLPHYCPACGAMDTQLTASELQIQNNVKSYLSLAAVTILYYDYWLTLPLEIERYWALEGFTTARFLFYLNRYTSLFAHVPVIVAYFWTDDPFNKVDVSLLRSPLLIPSTNLSNQICHHFHSFHSYYIVAAQLIIGLILTIRTHALYAHNRRFLYIMCPIIAGLVALGSWAIASSDDGHSNPDALQVQAWPRIGCIESLTHTGGIHLAIAWACLLVFDISIYVLTLRKAFGSHRVPGTSLVQIILRDASVYIAVILVINMSIVLTLALAPAALKGVSTTFSSCVASVIVSRLLFNLRDPALLGMASTTVMKSEIQFAGPAGGRRPNTNACVRTGLSDDTTASSV</sequence>
<dbReference type="EMBL" id="WQMT02000002">
    <property type="protein sequence ID" value="KAG9225324.1"/>
    <property type="molecule type" value="Genomic_DNA"/>
</dbReference>
<accession>A0ACB7J688</accession>